<dbReference type="SUPFAM" id="SSF103473">
    <property type="entry name" value="MFS general substrate transporter"/>
    <property type="match status" value="1"/>
</dbReference>
<feature type="transmembrane region" description="Helical" evidence="6">
    <location>
        <begin position="472"/>
        <end position="489"/>
    </location>
</feature>
<name>A0A6A6HJX4_VIRVR</name>
<evidence type="ECO:0000256" key="1">
    <source>
        <dbReference type="ARBA" id="ARBA00004141"/>
    </source>
</evidence>
<feature type="transmembrane region" description="Helical" evidence="6">
    <location>
        <begin position="432"/>
        <end position="452"/>
    </location>
</feature>
<evidence type="ECO:0000256" key="5">
    <source>
        <dbReference type="ARBA" id="ARBA00023136"/>
    </source>
</evidence>
<keyword evidence="9" id="KW-1185">Reference proteome</keyword>
<dbReference type="OrthoDB" id="2962993at2759"/>
<dbReference type="EMBL" id="ML991776">
    <property type="protein sequence ID" value="KAF2238444.1"/>
    <property type="molecule type" value="Genomic_DNA"/>
</dbReference>
<feature type="transmembrane region" description="Helical" evidence="6">
    <location>
        <begin position="230"/>
        <end position="252"/>
    </location>
</feature>
<organism evidence="8 9">
    <name type="scientific">Viridothelium virens</name>
    <name type="common">Speckled blister lichen</name>
    <name type="synonym">Trypethelium virens</name>
    <dbReference type="NCBI Taxonomy" id="1048519"/>
    <lineage>
        <taxon>Eukaryota</taxon>
        <taxon>Fungi</taxon>
        <taxon>Dikarya</taxon>
        <taxon>Ascomycota</taxon>
        <taxon>Pezizomycotina</taxon>
        <taxon>Dothideomycetes</taxon>
        <taxon>Dothideomycetes incertae sedis</taxon>
        <taxon>Trypetheliales</taxon>
        <taxon>Trypetheliaceae</taxon>
        <taxon>Viridothelium</taxon>
    </lineage>
</organism>
<reference evidence="8" key="1">
    <citation type="journal article" date="2020" name="Stud. Mycol.">
        <title>101 Dothideomycetes genomes: a test case for predicting lifestyles and emergence of pathogens.</title>
        <authorList>
            <person name="Haridas S."/>
            <person name="Albert R."/>
            <person name="Binder M."/>
            <person name="Bloem J."/>
            <person name="Labutti K."/>
            <person name="Salamov A."/>
            <person name="Andreopoulos B."/>
            <person name="Baker S."/>
            <person name="Barry K."/>
            <person name="Bills G."/>
            <person name="Bluhm B."/>
            <person name="Cannon C."/>
            <person name="Castanera R."/>
            <person name="Culley D."/>
            <person name="Daum C."/>
            <person name="Ezra D."/>
            <person name="Gonzalez J."/>
            <person name="Henrissat B."/>
            <person name="Kuo A."/>
            <person name="Liang C."/>
            <person name="Lipzen A."/>
            <person name="Lutzoni F."/>
            <person name="Magnuson J."/>
            <person name="Mondo S."/>
            <person name="Nolan M."/>
            <person name="Ohm R."/>
            <person name="Pangilinan J."/>
            <person name="Park H.-J."/>
            <person name="Ramirez L."/>
            <person name="Alfaro M."/>
            <person name="Sun H."/>
            <person name="Tritt A."/>
            <person name="Yoshinaga Y."/>
            <person name="Zwiers L.-H."/>
            <person name="Turgeon B."/>
            <person name="Goodwin S."/>
            <person name="Spatafora J."/>
            <person name="Crous P."/>
            <person name="Grigoriev I."/>
        </authorList>
    </citation>
    <scope>NUCLEOTIDE SEQUENCE</scope>
    <source>
        <strain evidence="8">Tuck. ex Michener</strain>
    </source>
</reference>
<keyword evidence="5 6" id="KW-0472">Membrane</keyword>
<evidence type="ECO:0000313" key="8">
    <source>
        <dbReference type="EMBL" id="KAF2238444.1"/>
    </source>
</evidence>
<proteinExistence type="predicted"/>
<accession>A0A6A6HJX4</accession>
<evidence type="ECO:0000256" key="2">
    <source>
        <dbReference type="ARBA" id="ARBA00022448"/>
    </source>
</evidence>
<dbReference type="Proteomes" id="UP000800092">
    <property type="component" value="Unassembled WGS sequence"/>
</dbReference>
<evidence type="ECO:0000256" key="3">
    <source>
        <dbReference type="ARBA" id="ARBA00022692"/>
    </source>
</evidence>
<evidence type="ECO:0000256" key="4">
    <source>
        <dbReference type="ARBA" id="ARBA00022989"/>
    </source>
</evidence>
<feature type="transmembrane region" description="Helical" evidence="6">
    <location>
        <begin position="163"/>
        <end position="186"/>
    </location>
</feature>
<dbReference type="InterPro" id="IPR020846">
    <property type="entry name" value="MFS_dom"/>
</dbReference>
<keyword evidence="4 6" id="KW-1133">Transmembrane helix</keyword>
<feature type="transmembrane region" description="Helical" evidence="6">
    <location>
        <begin position="198"/>
        <end position="218"/>
    </location>
</feature>
<dbReference type="GO" id="GO:0016020">
    <property type="term" value="C:membrane"/>
    <property type="evidence" value="ECO:0007669"/>
    <property type="project" value="UniProtKB-SubCell"/>
</dbReference>
<keyword evidence="2" id="KW-0813">Transport</keyword>
<dbReference type="FunFam" id="1.20.1250.20:FF:000068">
    <property type="entry name" value="MFS general substrate transporter"/>
    <property type="match status" value="1"/>
</dbReference>
<dbReference type="GO" id="GO:0022857">
    <property type="term" value="F:transmembrane transporter activity"/>
    <property type="evidence" value="ECO:0007669"/>
    <property type="project" value="InterPro"/>
</dbReference>
<feature type="transmembrane region" description="Helical" evidence="6">
    <location>
        <begin position="137"/>
        <end position="157"/>
    </location>
</feature>
<sequence length="527" mass="58739">MTEKSPFQQQNQIHANDCNTSLHAESHEVYNLSKTEQIAAIDAAVAEPNVSLESFAYLDIRKILWRIDIRLLPVLTILYLLSFLDKGNIGNAKIEGLSESLHLTGAQYNWALTAFFFTYCAFQVPSNLMLKKLRPSLWLPSIMVAWGIITTLIGIVQNYEGLLAARIFLGIAEAGLFSGVVYYLTMWYPRYDVQVRQAIFFSAASIAGAFSGLLAYGISFMDGIAGLAGWRWIFILEGILTVVVALGSYFFIYDFPETAHFLSSEERAFVVFRLKYDGQDTDMDDSQRIAQSDEYHWKYVKMAFQDWQIWLNLLVYWGYNCPLYGISLFLPTIIKELGYKTTVAQLLTVPIYVAAAICTVLVAYFADRKKIRSPFIIAGMFLQLVGFAMCISSGNAGVTYAGIFIATCAIYPTLPGNITWLSNNLAGSHKRAAGLGIQIGLGNLAGVLIAAASNFYRANDAPRYILGHGLEIGFTSLGILAAFGLVFNYRRINARRARQLANNEHSSFTPEELSTLGDRAITFRYTL</sequence>
<evidence type="ECO:0000313" key="9">
    <source>
        <dbReference type="Proteomes" id="UP000800092"/>
    </source>
</evidence>
<dbReference type="Pfam" id="PF07690">
    <property type="entry name" value="MFS_1"/>
    <property type="match status" value="1"/>
</dbReference>
<feature type="domain" description="Major facilitator superfamily (MFS) profile" evidence="7">
    <location>
        <begin position="71"/>
        <end position="496"/>
    </location>
</feature>
<comment type="subcellular location">
    <subcellularLocation>
        <location evidence="1">Membrane</location>
        <topology evidence="1">Multi-pass membrane protein</topology>
    </subcellularLocation>
</comment>
<feature type="transmembrane region" description="Helical" evidence="6">
    <location>
        <begin position="346"/>
        <end position="366"/>
    </location>
</feature>
<protein>
    <submittedName>
        <fullName evidence="8">MFS general substrate transporter</fullName>
    </submittedName>
</protein>
<feature type="transmembrane region" description="Helical" evidence="6">
    <location>
        <begin position="309"/>
        <end position="334"/>
    </location>
</feature>
<dbReference type="InterPro" id="IPR011701">
    <property type="entry name" value="MFS"/>
</dbReference>
<dbReference type="AlphaFoldDB" id="A0A6A6HJX4"/>
<feature type="transmembrane region" description="Helical" evidence="6">
    <location>
        <begin position="400"/>
        <end position="420"/>
    </location>
</feature>
<evidence type="ECO:0000259" key="7">
    <source>
        <dbReference type="PROSITE" id="PS50850"/>
    </source>
</evidence>
<dbReference type="PANTHER" id="PTHR43791">
    <property type="entry name" value="PERMEASE-RELATED"/>
    <property type="match status" value="1"/>
</dbReference>
<feature type="transmembrane region" description="Helical" evidence="6">
    <location>
        <begin position="108"/>
        <end position="130"/>
    </location>
</feature>
<feature type="transmembrane region" description="Helical" evidence="6">
    <location>
        <begin position="375"/>
        <end position="394"/>
    </location>
</feature>
<dbReference type="InterPro" id="IPR036259">
    <property type="entry name" value="MFS_trans_sf"/>
</dbReference>
<evidence type="ECO:0000256" key="6">
    <source>
        <dbReference type="SAM" id="Phobius"/>
    </source>
</evidence>
<gene>
    <name evidence="8" type="ORF">EV356DRAFT_552569</name>
</gene>
<dbReference type="Gene3D" id="1.20.1250.20">
    <property type="entry name" value="MFS general substrate transporter like domains"/>
    <property type="match status" value="2"/>
</dbReference>
<keyword evidence="3 6" id="KW-0812">Transmembrane</keyword>
<dbReference type="FunFam" id="1.20.1250.20:FF:000034">
    <property type="entry name" value="MFS general substrate transporter"/>
    <property type="match status" value="1"/>
</dbReference>
<dbReference type="PANTHER" id="PTHR43791:SF18">
    <property type="entry name" value="NICOTINIC ACID TRANSPORTER TNA1, PUTATIVE (AFU_ORTHOLOGUE AFUA_3G03820)-RELATED"/>
    <property type="match status" value="1"/>
</dbReference>
<dbReference type="PROSITE" id="PS50850">
    <property type="entry name" value="MFS"/>
    <property type="match status" value="1"/>
</dbReference>
<feature type="transmembrane region" description="Helical" evidence="6">
    <location>
        <begin position="67"/>
        <end position="84"/>
    </location>
</feature>